<organism evidence="1 2">
    <name type="scientific">Dendrobium chrysotoxum</name>
    <name type="common">Orchid</name>
    <dbReference type="NCBI Taxonomy" id="161865"/>
    <lineage>
        <taxon>Eukaryota</taxon>
        <taxon>Viridiplantae</taxon>
        <taxon>Streptophyta</taxon>
        <taxon>Embryophyta</taxon>
        <taxon>Tracheophyta</taxon>
        <taxon>Spermatophyta</taxon>
        <taxon>Magnoliopsida</taxon>
        <taxon>Liliopsida</taxon>
        <taxon>Asparagales</taxon>
        <taxon>Orchidaceae</taxon>
        <taxon>Epidendroideae</taxon>
        <taxon>Malaxideae</taxon>
        <taxon>Dendrobiinae</taxon>
        <taxon>Dendrobium</taxon>
    </lineage>
</organism>
<protein>
    <submittedName>
        <fullName evidence="1">Uncharacterized protein</fullName>
    </submittedName>
</protein>
<dbReference type="Proteomes" id="UP000775213">
    <property type="component" value="Unassembled WGS sequence"/>
</dbReference>
<evidence type="ECO:0000313" key="1">
    <source>
        <dbReference type="EMBL" id="KAH0457509.1"/>
    </source>
</evidence>
<comment type="caution">
    <text evidence="1">The sequence shown here is derived from an EMBL/GenBank/DDBJ whole genome shotgun (WGS) entry which is preliminary data.</text>
</comment>
<dbReference type="PROSITE" id="PS51257">
    <property type="entry name" value="PROKAR_LIPOPROTEIN"/>
    <property type="match status" value="1"/>
</dbReference>
<gene>
    <name evidence="1" type="ORF">IEQ34_012824</name>
</gene>
<sequence>MITVNKVMMMAAQLYPTFVYSCIRLHVLYFILQYLNADKELETKKSPSCLLLPCFPLPKWRQNRMILCVQFMHQAKAFRFFPEDPPSPTAFLAFSFHISTFILISNPLSPFPITISKHLANSSEPTRPFSPTSAFTAVPHSLSIKHAFVT</sequence>
<accession>A0AAV7GPA4</accession>
<dbReference type="EMBL" id="JAGFBR010000012">
    <property type="protein sequence ID" value="KAH0457509.1"/>
    <property type="molecule type" value="Genomic_DNA"/>
</dbReference>
<reference evidence="1 2" key="1">
    <citation type="journal article" date="2021" name="Hortic Res">
        <title>Chromosome-scale assembly of the Dendrobium chrysotoxum genome enhances the understanding of orchid evolution.</title>
        <authorList>
            <person name="Zhang Y."/>
            <person name="Zhang G.Q."/>
            <person name="Zhang D."/>
            <person name="Liu X.D."/>
            <person name="Xu X.Y."/>
            <person name="Sun W.H."/>
            <person name="Yu X."/>
            <person name="Zhu X."/>
            <person name="Wang Z.W."/>
            <person name="Zhao X."/>
            <person name="Zhong W.Y."/>
            <person name="Chen H."/>
            <person name="Yin W.L."/>
            <person name="Huang T."/>
            <person name="Niu S.C."/>
            <person name="Liu Z.J."/>
        </authorList>
    </citation>
    <scope>NUCLEOTIDE SEQUENCE [LARGE SCALE GENOMIC DNA]</scope>
    <source>
        <strain evidence="1">Lindl</strain>
    </source>
</reference>
<evidence type="ECO:0000313" key="2">
    <source>
        <dbReference type="Proteomes" id="UP000775213"/>
    </source>
</evidence>
<keyword evidence="2" id="KW-1185">Reference proteome</keyword>
<dbReference type="AlphaFoldDB" id="A0AAV7GPA4"/>
<name>A0AAV7GPA4_DENCH</name>
<proteinExistence type="predicted"/>